<feature type="compositionally biased region" description="Low complexity" evidence="8">
    <location>
        <begin position="137"/>
        <end position="146"/>
    </location>
</feature>
<dbReference type="EMBL" id="ML977317">
    <property type="protein sequence ID" value="KAF2118232.1"/>
    <property type="molecule type" value="Genomic_DNA"/>
</dbReference>
<feature type="compositionally biased region" description="Basic and acidic residues" evidence="8">
    <location>
        <begin position="212"/>
        <end position="222"/>
    </location>
</feature>
<feature type="compositionally biased region" description="Polar residues" evidence="8">
    <location>
        <begin position="175"/>
        <end position="186"/>
    </location>
</feature>
<dbReference type="GO" id="GO:0005737">
    <property type="term" value="C:cytoplasm"/>
    <property type="evidence" value="ECO:0007669"/>
    <property type="project" value="UniProtKB-SubCell"/>
</dbReference>
<keyword evidence="7" id="KW-0539">Nucleus</keyword>
<dbReference type="PANTHER" id="PTHR41391:SF1">
    <property type="entry name" value="RESTRICTION OF TELOMERE CAPPING PROTEIN 4"/>
    <property type="match status" value="1"/>
</dbReference>
<comment type="subcellular location">
    <subcellularLocation>
        <location evidence="3">Cytoplasm</location>
    </subcellularLocation>
    <subcellularLocation>
        <location evidence="2">Nucleus</location>
    </subcellularLocation>
</comment>
<evidence type="ECO:0000256" key="4">
    <source>
        <dbReference type="ARBA" id="ARBA00009461"/>
    </source>
</evidence>
<evidence type="ECO:0000259" key="9">
    <source>
        <dbReference type="SMART" id="SM01312"/>
    </source>
</evidence>
<dbReference type="AlphaFoldDB" id="A0A6A5ZFH3"/>
<evidence type="ECO:0000256" key="3">
    <source>
        <dbReference type="ARBA" id="ARBA00004496"/>
    </source>
</evidence>
<gene>
    <name evidence="10" type="ORF">BDV96DRAFT_569519</name>
</gene>
<dbReference type="SMART" id="SM01312">
    <property type="entry name" value="RTC4"/>
    <property type="match status" value="1"/>
</dbReference>
<evidence type="ECO:0000313" key="11">
    <source>
        <dbReference type="Proteomes" id="UP000799770"/>
    </source>
</evidence>
<evidence type="ECO:0000256" key="8">
    <source>
        <dbReference type="SAM" id="MobiDB-lite"/>
    </source>
</evidence>
<organism evidence="10 11">
    <name type="scientific">Lophiotrema nucula</name>
    <dbReference type="NCBI Taxonomy" id="690887"/>
    <lineage>
        <taxon>Eukaryota</taxon>
        <taxon>Fungi</taxon>
        <taxon>Dikarya</taxon>
        <taxon>Ascomycota</taxon>
        <taxon>Pezizomycotina</taxon>
        <taxon>Dothideomycetes</taxon>
        <taxon>Pleosporomycetidae</taxon>
        <taxon>Pleosporales</taxon>
        <taxon>Lophiotremataceae</taxon>
        <taxon>Lophiotrema</taxon>
    </lineage>
</organism>
<proteinExistence type="inferred from homology"/>
<feature type="compositionally biased region" description="Basic and acidic residues" evidence="8">
    <location>
        <begin position="593"/>
        <end position="611"/>
    </location>
</feature>
<dbReference type="InterPro" id="IPR028094">
    <property type="entry name" value="RTC4_C"/>
</dbReference>
<feature type="compositionally biased region" description="Polar residues" evidence="8">
    <location>
        <begin position="304"/>
        <end position="328"/>
    </location>
</feature>
<keyword evidence="11" id="KW-1185">Reference proteome</keyword>
<keyword evidence="6" id="KW-0963">Cytoplasm</keyword>
<dbReference type="PANTHER" id="PTHR41391">
    <property type="entry name" value="RESTRICTION OF TELOMERE CAPPING PROTEIN 4"/>
    <property type="match status" value="1"/>
</dbReference>
<dbReference type="InterPro" id="IPR039024">
    <property type="entry name" value="RTC4"/>
</dbReference>
<feature type="compositionally biased region" description="Polar residues" evidence="8">
    <location>
        <begin position="1"/>
        <end position="10"/>
    </location>
</feature>
<evidence type="ECO:0000256" key="2">
    <source>
        <dbReference type="ARBA" id="ARBA00004123"/>
    </source>
</evidence>
<dbReference type="Pfam" id="PF14474">
    <property type="entry name" value="RTC4"/>
    <property type="match status" value="1"/>
</dbReference>
<evidence type="ECO:0000256" key="1">
    <source>
        <dbReference type="ARBA" id="ARBA00002738"/>
    </source>
</evidence>
<feature type="domain" description="Restriction of telomere capping protein 4 C-terminal" evidence="9">
    <location>
        <begin position="429"/>
        <end position="590"/>
    </location>
</feature>
<feature type="region of interest" description="Disordered" evidence="8">
    <location>
        <begin position="588"/>
        <end position="611"/>
    </location>
</feature>
<evidence type="ECO:0000313" key="10">
    <source>
        <dbReference type="EMBL" id="KAF2118232.1"/>
    </source>
</evidence>
<dbReference type="GO" id="GO:0005634">
    <property type="term" value="C:nucleus"/>
    <property type="evidence" value="ECO:0007669"/>
    <property type="project" value="UniProtKB-SubCell"/>
</dbReference>
<comment type="function">
    <text evidence="1">May be involved in a process influencing telomere capping.</text>
</comment>
<evidence type="ECO:0000256" key="5">
    <source>
        <dbReference type="ARBA" id="ARBA00015162"/>
    </source>
</evidence>
<evidence type="ECO:0000256" key="7">
    <source>
        <dbReference type="ARBA" id="ARBA00023242"/>
    </source>
</evidence>
<sequence>MPILQRTTQKLLRVVNGKEHASSEDHEEDDPDMARAYFGYNAPSTKTMDEEDILADPASSSDEQTSPERRVESPRPLNAVPKRTAPVQNIFVPPQGKNAKRPSPSTKINAPRAGTDGKAQTDKLSQSSQNEDKENASRSPASSASKRSADDSDRPFGGMEYGNRTKLRRVENTTKKTFVKSSSAPQRTFGKLKSYGSKPLSQPAKPTKSRSTTKDAYQKHEPTPAANDADDSDASDASEISMMSLPEVKPKMRKKLARQASGTSEAEEELLDIKIPGAKGKKIKPASAAKPRPTLSFLDAYKNPSRSQTSDPPTSQKSNLDPNGSSAPLSPLGSDDEQERVEDLEQYLAEQQPTHSDDTCPICAEAVDQSFYWEWWKGKKDTIRNQSLFCAEHKRQTAIEEYTKKAYPAIDWSAIPDRIQQHHVHLIKVLKRKKVSLYRKELEEKAAQGRHKVSVHEFMRKDNGEQMSKLKKTAKKASGRSDAALFQDLEAGGDEEDDEDSSIPDSHTGYYGARGAQLFASTIVTQLRVQLAKFEFDPAVSFGGVGYFVQKVLVPECTIQLVVQDLEVSEAVARTVIEESAAVGRLVNEEVEDRVTADDSEDDHKSEARDD</sequence>
<protein>
    <recommendedName>
        <fullName evidence="5">Restriction of telomere capping protein 4</fullName>
    </recommendedName>
</protein>
<name>A0A6A5ZFH3_9PLEO</name>
<feature type="region of interest" description="Disordered" evidence="8">
    <location>
        <begin position="1"/>
        <end position="340"/>
    </location>
</feature>
<dbReference type="Proteomes" id="UP000799770">
    <property type="component" value="Unassembled WGS sequence"/>
</dbReference>
<dbReference type="OrthoDB" id="128308at2759"/>
<reference evidence="10" key="1">
    <citation type="journal article" date="2020" name="Stud. Mycol.">
        <title>101 Dothideomycetes genomes: a test case for predicting lifestyles and emergence of pathogens.</title>
        <authorList>
            <person name="Haridas S."/>
            <person name="Albert R."/>
            <person name="Binder M."/>
            <person name="Bloem J."/>
            <person name="Labutti K."/>
            <person name="Salamov A."/>
            <person name="Andreopoulos B."/>
            <person name="Baker S."/>
            <person name="Barry K."/>
            <person name="Bills G."/>
            <person name="Bluhm B."/>
            <person name="Cannon C."/>
            <person name="Castanera R."/>
            <person name="Culley D."/>
            <person name="Daum C."/>
            <person name="Ezra D."/>
            <person name="Gonzalez J."/>
            <person name="Henrissat B."/>
            <person name="Kuo A."/>
            <person name="Liang C."/>
            <person name="Lipzen A."/>
            <person name="Lutzoni F."/>
            <person name="Magnuson J."/>
            <person name="Mondo S."/>
            <person name="Nolan M."/>
            <person name="Ohm R."/>
            <person name="Pangilinan J."/>
            <person name="Park H.-J."/>
            <person name="Ramirez L."/>
            <person name="Alfaro M."/>
            <person name="Sun H."/>
            <person name="Tritt A."/>
            <person name="Yoshinaga Y."/>
            <person name="Zwiers L.-H."/>
            <person name="Turgeon B."/>
            <person name="Goodwin S."/>
            <person name="Spatafora J."/>
            <person name="Crous P."/>
            <person name="Grigoriev I."/>
        </authorList>
    </citation>
    <scope>NUCLEOTIDE SEQUENCE</scope>
    <source>
        <strain evidence="10">CBS 627.86</strain>
    </source>
</reference>
<comment type="similarity">
    <text evidence="4">Belongs to the RTC4 family.</text>
</comment>
<evidence type="ECO:0000256" key="6">
    <source>
        <dbReference type="ARBA" id="ARBA00022490"/>
    </source>
</evidence>
<accession>A0A6A5ZFH3</accession>